<keyword evidence="1" id="KW-0812">Transmembrane</keyword>
<accession>A0A6M8UG82</accession>
<dbReference type="AlphaFoldDB" id="A0A6M8UG82"/>
<evidence type="ECO:0000313" key="2">
    <source>
        <dbReference type="EMBL" id="QKJ88634.1"/>
    </source>
</evidence>
<keyword evidence="3" id="KW-1185">Reference proteome</keyword>
<dbReference type="Proteomes" id="UP000505325">
    <property type="component" value="Chromosome"/>
</dbReference>
<feature type="transmembrane region" description="Helical" evidence="1">
    <location>
        <begin position="20"/>
        <end position="41"/>
    </location>
</feature>
<dbReference type="InterPro" id="IPR031582">
    <property type="entry name" value="TadF"/>
</dbReference>
<dbReference type="EMBL" id="CP054212">
    <property type="protein sequence ID" value="QKJ88634.1"/>
    <property type="molecule type" value="Genomic_DNA"/>
</dbReference>
<gene>
    <name evidence="2" type="ORF">PMPD1_3720</name>
</gene>
<keyword evidence="1" id="KW-0472">Membrane</keyword>
<name>A0A6M8UG82_9GAMM</name>
<protein>
    <submittedName>
        <fullName evidence="2">Flp pilus assembly surface protein TadF</fullName>
    </submittedName>
</protein>
<proteinExistence type="predicted"/>
<dbReference type="KEGG" id="pmak:PMPD1_3720"/>
<dbReference type="Pfam" id="PF16964">
    <property type="entry name" value="TadF"/>
    <property type="match status" value="1"/>
</dbReference>
<evidence type="ECO:0000256" key="1">
    <source>
        <dbReference type="SAM" id="Phobius"/>
    </source>
</evidence>
<reference evidence="2 3" key="1">
    <citation type="submission" date="2020-06" db="EMBL/GenBank/DDBJ databases">
        <title>Genome sequence of Paramixta manurensis strain PD-1.</title>
        <authorList>
            <person name="Lee C.W."/>
            <person name="Kim J."/>
        </authorList>
    </citation>
    <scope>NUCLEOTIDE SEQUENCE [LARGE SCALE GENOMIC DNA]</scope>
    <source>
        <strain evidence="2 3">PD-1</strain>
    </source>
</reference>
<evidence type="ECO:0000313" key="3">
    <source>
        <dbReference type="Proteomes" id="UP000505325"/>
    </source>
</evidence>
<keyword evidence="1" id="KW-1133">Transmembrane helix</keyword>
<sequence>MFRNMNVHSLWTDRRGSVAVEFSIISVVLVIFMFFLADLVLRQATVGKLDRLSYSIAGVLRERIQLYDSREELNSDDVTKIYHLAQRMVRDMNPTADVDALKIRVQSLFFAPRVDLTDNQKHLIPQKEWLFHIQGNECYPPKPIEQLKELAPRGSYGRWVPLYQVTLCLPTESWYTRLTSGKGKQPLLSSSSVVMLR</sequence>
<organism evidence="2 3">
    <name type="scientific">Paramixta manurensis</name>
    <dbReference type="NCBI Taxonomy" id="2740817"/>
    <lineage>
        <taxon>Bacteria</taxon>
        <taxon>Pseudomonadati</taxon>
        <taxon>Pseudomonadota</taxon>
        <taxon>Gammaproteobacteria</taxon>
        <taxon>Enterobacterales</taxon>
        <taxon>Erwiniaceae</taxon>
        <taxon>Paramixta</taxon>
    </lineage>
</organism>